<keyword evidence="2" id="KW-1185">Reference proteome</keyword>
<comment type="caution">
    <text evidence="1">The sequence shown here is derived from an EMBL/GenBank/DDBJ whole genome shotgun (WGS) entry which is preliminary data.</text>
</comment>
<organism evidence="1 2">
    <name type="scientific">Diphasiastrum complanatum</name>
    <name type="common">Issler's clubmoss</name>
    <name type="synonym">Lycopodium complanatum</name>
    <dbReference type="NCBI Taxonomy" id="34168"/>
    <lineage>
        <taxon>Eukaryota</taxon>
        <taxon>Viridiplantae</taxon>
        <taxon>Streptophyta</taxon>
        <taxon>Embryophyta</taxon>
        <taxon>Tracheophyta</taxon>
        <taxon>Lycopodiopsida</taxon>
        <taxon>Lycopodiales</taxon>
        <taxon>Lycopodiaceae</taxon>
        <taxon>Lycopodioideae</taxon>
        <taxon>Diphasiastrum</taxon>
    </lineage>
</organism>
<dbReference type="EMBL" id="CM055098">
    <property type="protein sequence ID" value="KAJ7550113.1"/>
    <property type="molecule type" value="Genomic_DNA"/>
</dbReference>
<protein>
    <submittedName>
        <fullName evidence="1">Uncharacterized protein</fullName>
    </submittedName>
</protein>
<gene>
    <name evidence="1" type="ORF">O6H91_07G083800</name>
</gene>
<evidence type="ECO:0000313" key="1">
    <source>
        <dbReference type="EMBL" id="KAJ7550113.1"/>
    </source>
</evidence>
<reference evidence="2" key="1">
    <citation type="journal article" date="2024" name="Proc. Natl. Acad. Sci. U.S.A.">
        <title>Extraordinary preservation of gene collinearity over three hundred million years revealed in homosporous lycophytes.</title>
        <authorList>
            <person name="Li C."/>
            <person name="Wickell D."/>
            <person name="Kuo L.Y."/>
            <person name="Chen X."/>
            <person name="Nie B."/>
            <person name="Liao X."/>
            <person name="Peng D."/>
            <person name="Ji J."/>
            <person name="Jenkins J."/>
            <person name="Williams M."/>
            <person name="Shu S."/>
            <person name="Plott C."/>
            <person name="Barry K."/>
            <person name="Rajasekar S."/>
            <person name="Grimwood J."/>
            <person name="Han X."/>
            <person name="Sun S."/>
            <person name="Hou Z."/>
            <person name="He W."/>
            <person name="Dai G."/>
            <person name="Sun C."/>
            <person name="Schmutz J."/>
            <person name="Leebens-Mack J.H."/>
            <person name="Li F.W."/>
            <person name="Wang L."/>
        </authorList>
    </citation>
    <scope>NUCLEOTIDE SEQUENCE [LARGE SCALE GENOMIC DNA]</scope>
    <source>
        <strain evidence="2">cv. PW_Plant_1</strain>
    </source>
</reference>
<dbReference type="Proteomes" id="UP001162992">
    <property type="component" value="Chromosome 7"/>
</dbReference>
<evidence type="ECO:0000313" key="2">
    <source>
        <dbReference type="Proteomes" id="UP001162992"/>
    </source>
</evidence>
<sequence>MLPQAHMDQTADRLEDEKAVDEKWVEDVKMYGTLPLLDLEDCSNGWSSPPGDLFQVRGPDYLTSKVKIPGGEWLLKPLGFDWLKSSSKIFNIMTHPSSRVMSAINGLSKEQNSAPFVWVFNLQVPSRENYSAIFYFVKHNPIPEDSLMDRFIKGDDAYRNARLKLIANVVKGPWIVKTAVGEQAICILGRALNCNYTVGQNFIEVDVDIGSSMVANAIVHLAIGYITSLTVDLAFLIEGQQENELPEKILGAVRFSDLQLESAVPLEEIPKDIDSSGTEDEEEGYFSARLWKSIGQGFSTLLSNPSQTSSNSNHDSF</sequence>
<proteinExistence type="predicted"/>
<name>A0ACC2D7E6_DIPCM</name>
<accession>A0ACC2D7E6</accession>